<dbReference type="OrthoDB" id="119761at2"/>
<keyword evidence="1" id="KW-0812">Transmembrane</keyword>
<gene>
    <name evidence="2" type="ORF">LuPra_04113</name>
</gene>
<dbReference type="Pfam" id="PF04120">
    <property type="entry name" value="Iron_permease"/>
    <property type="match status" value="1"/>
</dbReference>
<feature type="transmembrane region" description="Helical" evidence="1">
    <location>
        <begin position="12"/>
        <end position="35"/>
    </location>
</feature>
<keyword evidence="1" id="KW-1133">Transmembrane helix</keyword>
<evidence type="ECO:0000256" key="1">
    <source>
        <dbReference type="SAM" id="Phobius"/>
    </source>
</evidence>
<dbReference type="GO" id="GO:0055085">
    <property type="term" value="P:transmembrane transport"/>
    <property type="evidence" value="ECO:0007669"/>
    <property type="project" value="InterPro"/>
</dbReference>
<reference evidence="3" key="2">
    <citation type="submission" date="2016-04" db="EMBL/GenBank/DDBJ databases">
        <title>First Complete Genome Sequence of a Subdivision 6 Acidobacterium.</title>
        <authorList>
            <person name="Huang S."/>
            <person name="Vieira S."/>
            <person name="Bunk B."/>
            <person name="Riedel T."/>
            <person name="Sproeer C."/>
            <person name="Overmann J."/>
        </authorList>
    </citation>
    <scope>NUCLEOTIDE SEQUENCE [LARGE SCALE GENOMIC DNA]</scope>
    <source>
        <strain evidence="3">DSM 100886 HEG_-6_39</strain>
    </source>
</reference>
<dbReference type="EMBL" id="CP015136">
    <property type="protein sequence ID" value="AMY10870.1"/>
    <property type="molecule type" value="Genomic_DNA"/>
</dbReference>
<dbReference type="AlphaFoldDB" id="A0A143PRZ3"/>
<sequence>MQDTFRNIADRTAAIIGSPWTFMASVVVTALWLVLGPVFRFSDTWQLTMNTLASQATFLVAFLLQNTQNRDTRALQLKLDELIRSTTGARDHLVRLEGMSDNELDRLQEEFEALKRQRSAR</sequence>
<dbReference type="KEGG" id="abac:LuPra_04113"/>
<dbReference type="InterPro" id="IPR007251">
    <property type="entry name" value="Iron_permease_Fet4"/>
</dbReference>
<proteinExistence type="predicted"/>
<accession>A0A143PRZ3</accession>
<dbReference type="Proteomes" id="UP000076079">
    <property type="component" value="Chromosome"/>
</dbReference>
<protein>
    <submittedName>
        <fullName evidence="2">Putative small integral membrane protein</fullName>
    </submittedName>
</protein>
<feature type="transmembrane region" description="Helical" evidence="1">
    <location>
        <begin position="47"/>
        <end position="64"/>
    </location>
</feature>
<dbReference type="RefSeq" id="WP_110172472.1">
    <property type="nucleotide sequence ID" value="NZ_CP015136.1"/>
</dbReference>
<reference evidence="2 3" key="1">
    <citation type="journal article" date="2016" name="Genome Announc.">
        <title>First Complete Genome Sequence of a Subdivision 6 Acidobacterium Strain.</title>
        <authorList>
            <person name="Huang S."/>
            <person name="Vieira S."/>
            <person name="Bunk B."/>
            <person name="Riedel T."/>
            <person name="Sproer C."/>
            <person name="Overmann J."/>
        </authorList>
    </citation>
    <scope>NUCLEOTIDE SEQUENCE [LARGE SCALE GENOMIC DNA]</scope>
    <source>
        <strain evidence="3">DSM 100886 HEG_-6_39</strain>
    </source>
</reference>
<evidence type="ECO:0000313" key="2">
    <source>
        <dbReference type="EMBL" id="AMY10870.1"/>
    </source>
</evidence>
<keyword evidence="3" id="KW-1185">Reference proteome</keyword>
<name>A0A143PRZ3_LUTPR</name>
<organism evidence="2 3">
    <name type="scientific">Luteitalea pratensis</name>
    <dbReference type="NCBI Taxonomy" id="1855912"/>
    <lineage>
        <taxon>Bacteria</taxon>
        <taxon>Pseudomonadati</taxon>
        <taxon>Acidobacteriota</taxon>
        <taxon>Vicinamibacteria</taxon>
        <taxon>Vicinamibacterales</taxon>
        <taxon>Vicinamibacteraceae</taxon>
        <taxon>Luteitalea</taxon>
    </lineage>
</organism>
<keyword evidence="1" id="KW-0472">Membrane</keyword>
<evidence type="ECO:0000313" key="3">
    <source>
        <dbReference type="Proteomes" id="UP000076079"/>
    </source>
</evidence>